<dbReference type="PANTHER" id="PTHR38474">
    <property type="entry name" value="SLR0299 PROTEIN"/>
    <property type="match status" value="1"/>
</dbReference>
<organism evidence="1 2">
    <name type="scientific">Flaviaesturariibacter amylovorans</name>
    <dbReference type="NCBI Taxonomy" id="1084520"/>
    <lineage>
        <taxon>Bacteria</taxon>
        <taxon>Pseudomonadati</taxon>
        <taxon>Bacteroidota</taxon>
        <taxon>Chitinophagia</taxon>
        <taxon>Chitinophagales</taxon>
        <taxon>Chitinophagaceae</taxon>
        <taxon>Flaviaestuariibacter</taxon>
    </lineage>
</organism>
<dbReference type="Gene3D" id="3.30.559.10">
    <property type="entry name" value="Chloramphenicol acetyltransferase-like domain"/>
    <property type="match status" value="1"/>
</dbReference>
<proteinExistence type="predicted"/>
<dbReference type="PANTHER" id="PTHR38474:SF1">
    <property type="entry name" value="SLR0299 PROTEIN"/>
    <property type="match status" value="1"/>
</dbReference>
<dbReference type="EMBL" id="BAABGY010000009">
    <property type="protein sequence ID" value="GAA4336392.1"/>
    <property type="molecule type" value="Genomic_DNA"/>
</dbReference>
<name>A0ABP8H9U5_9BACT</name>
<protein>
    <submittedName>
        <fullName evidence="1">Chloramphenicol acetyltransferase</fullName>
    </submittedName>
</protein>
<evidence type="ECO:0000313" key="1">
    <source>
        <dbReference type="EMBL" id="GAA4336392.1"/>
    </source>
</evidence>
<comment type="caution">
    <text evidence="1">The sequence shown here is derived from an EMBL/GenBank/DDBJ whole genome shotgun (WGS) entry which is preliminary data.</text>
</comment>
<dbReference type="PIRSF" id="PIRSF000440">
    <property type="entry name" value="CAT"/>
    <property type="match status" value="1"/>
</dbReference>
<dbReference type="Pfam" id="PF00302">
    <property type="entry name" value="CAT"/>
    <property type="match status" value="1"/>
</dbReference>
<dbReference type="InterPro" id="IPR023213">
    <property type="entry name" value="CAT-like_dom_sf"/>
</dbReference>
<dbReference type="SMART" id="SM01059">
    <property type="entry name" value="CAT"/>
    <property type="match status" value="1"/>
</dbReference>
<reference evidence="2" key="1">
    <citation type="journal article" date="2019" name="Int. J. Syst. Evol. Microbiol.">
        <title>The Global Catalogue of Microorganisms (GCM) 10K type strain sequencing project: providing services to taxonomists for standard genome sequencing and annotation.</title>
        <authorList>
            <consortium name="The Broad Institute Genomics Platform"/>
            <consortium name="The Broad Institute Genome Sequencing Center for Infectious Disease"/>
            <person name="Wu L."/>
            <person name="Ma J."/>
        </authorList>
    </citation>
    <scope>NUCLEOTIDE SEQUENCE [LARGE SCALE GENOMIC DNA]</scope>
    <source>
        <strain evidence="2">JCM 17919</strain>
    </source>
</reference>
<sequence>MKRSLDLSTWPRRDHFNFFRKFEEPFFGVTVDVDCTKAYARAKEGGYSFFLYYLWCSLKAANATEPFRYRISGDEVLCYDEIHASPTINRPDGTFGFSYMNWHPEFPVFLRSASAETERVRQSSGLVPAMSGENVIHYSSIPWIRFTSIAHARSFSYPDSCPKMAFGKMEERDGRRTMPHAVHAHHALMDGYHAAQYLERFQEALDAQ</sequence>
<dbReference type="InterPro" id="IPR001707">
    <property type="entry name" value="Cmp_AcTrfase"/>
</dbReference>
<evidence type="ECO:0000313" key="2">
    <source>
        <dbReference type="Proteomes" id="UP001501725"/>
    </source>
</evidence>
<gene>
    <name evidence="1" type="ORF">GCM10023184_31690</name>
</gene>
<accession>A0ABP8H9U5</accession>
<dbReference type="RefSeq" id="WP_345256736.1">
    <property type="nucleotide sequence ID" value="NZ_BAABGY010000009.1"/>
</dbReference>
<dbReference type="Proteomes" id="UP001501725">
    <property type="component" value="Unassembled WGS sequence"/>
</dbReference>
<keyword evidence="2" id="KW-1185">Reference proteome</keyword>
<dbReference type="SUPFAM" id="SSF52777">
    <property type="entry name" value="CoA-dependent acyltransferases"/>
    <property type="match status" value="1"/>
</dbReference>